<protein>
    <submittedName>
        <fullName evidence="3">Uncharacterized protein</fullName>
    </submittedName>
</protein>
<proteinExistence type="predicted"/>
<evidence type="ECO:0000313" key="2">
    <source>
        <dbReference type="Proteomes" id="UP000036681"/>
    </source>
</evidence>
<organism evidence="2 3">
    <name type="scientific">Ascaris lumbricoides</name>
    <name type="common">Giant roundworm</name>
    <dbReference type="NCBI Taxonomy" id="6252"/>
    <lineage>
        <taxon>Eukaryota</taxon>
        <taxon>Metazoa</taxon>
        <taxon>Ecdysozoa</taxon>
        <taxon>Nematoda</taxon>
        <taxon>Chromadorea</taxon>
        <taxon>Rhabditida</taxon>
        <taxon>Spirurina</taxon>
        <taxon>Ascaridomorpha</taxon>
        <taxon>Ascaridoidea</taxon>
        <taxon>Ascarididae</taxon>
        <taxon>Ascaris</taxon>
    </lineage>
</organism>
<dbReference type="Proteomes" id="UP000036681">
    <property type="component" value="Unplaced"/>
</dbReference>
<name>A0A0M3HNZ0_ASCLU</name>
<dbReference type="AlphaFoldDB" id="A0A0M3HNZ0"/>
<sequence length="76" mass="8386">MAQWLIQLSGSLKTSRLETASSRPQRQSLYEKDKRAITEEERAAAQRNTTKTMNAERSIVQCSSPGEGCSVGWLAG</sequence>
<feature type="compositionally biased region" description="Basic and acidic residues" evidence="1">
    <location>
        <begin position="29"/>
        <end position="38"/>
    </location>
</feature>
<evidence type="ECO:0000256" key="1">
    <source>
        <dbReference type="SAM" id="MobiDB-lite"/>
    </source>
</evidence>
<reference evidence="3" key="1">
    <citation type="submission" date="2017-02" db="UniProtKB">
        <authorList>
            <consortium name="WormBaseParasite"/>
        </authorList>
    </citation>
    <scope>IDENTIFICATION</scope>
</reference>
<accession>A0A0M3HNZ0</accession>
<dbReference type="WBParaSite" id="ALUE_0000350101-mRNA-1">
    <property type="protein sequence ID" value="ALUE_0000350101-mRNA-1"/>
    <property type="gene ID" value="ALUE_0000350101"/>
</dbReference>
<evidence type="ECO:0000313" key="3">
    <source>
        <dbReference type="WBParaSite" id="ALUE_0000350101-mRNA-1"/>
    </source>
</evidence>
<keyword evidence="2" id="KW-1185">Reference proteome</keyword>
<feature type="region of interest" description="Disordered" evidence="1">
    <location>
        <begin position="15"/>
        <end position="38"/>
    </location>
</feature>
<feature type="compositionally biased region" description="Polar residues" evidence="1">
    <location>
        <begin position="15"/>
        <end position="28"/>
    </location>
</feature>